<accession>A0A8T2N6H3</accession>
<dbReference type="PANTHER" id="PTHR10185:SF9">
    <property type="entry name" value="INACTIVE PHOSPHOLIPASE D5"/>
    <property type="match status" value="1"/>
</dbReference>
<dbReference type="Gene3D" id="3.30.870.10">
    <property type="entry name" value="Endonuclease Chain A"/>
    <property type="match status" value="1"/>
</dbReference>
<dbReference type="GO" id="GO:0003824">
    <property type="term" value="F:catalytic activity"/>
    <property type="evidence" value="ECO:0007669"/>
    <property type="project" value="InterPro"/>
</dbReference>
<keyword evidence="5" id="KW-1185">Reference proteome</keyword>
<comment type="caution">
    <text evidence="4">The sequence shown here is derived from an EMBL/GenBank/DDBJ whole genome shotgun (WGS) entry which is preliminary data.</text>
</comment>
<dbReference type="InterPro" id="IPR032803">
    <property type="entry name" value="PLDc_3"/>
</dbReference>
<proteinExistence type="inferred from homology"/>
<organism evidence="4 5">
    <name type="scientific">Albula glossodonta</name>
    <name type="common">roundjaw bonefish</name>
    <dbReference type="NCBI Taxonomy" id="121402"/>
    <lineage>
        <taxon>Eukaryota</taxon>
        <taxon>Metazoa</taxon>
        <taxon>Chordata</taxon>
        <taxon>Craniata</taxon>
        <taxon>Vertebrata</taxon>
        <taxon>Euteleostomi</taxon>
        <taxon>Actinopterygii</taxon>
        <taxon>Neopterygii</taxon>
        <taxon>Teleostei</taxon>
        <taxon>Albuliformes</taxon>
        <taxon>Albulidae</taxon>
        <taxon>Albula</taxon>
    </lineage>
</organism>
<dbReference type="SMART" id="SM00155">
    <property type="entry name" value="PLDc"/>
    <property type="match status" value="1"/>
</dbReference>
<evidence type="ECO:0000259" key="3">
    <source>
        <dbReference type="PROSITE" id="PS50035"/>
    </source>
</evidence>
<reference evidence="4" key="1">
    <citation type="thesis" date="2021" institute="BYU ScholarsArchive" country="Provo, UT, USA">
        <title>Applications of and Algorithms for Genome Assembly and Genomic Analyses with an Emphasis on Marine Teleosts.</title>
        <authorList>
            <person name="Pickett B.D."/>
        </authorList>
    </citation>
    <scope>NUCLEOTIDE SEQUENCE</scope>
    <source>
        <strain evidence="4">HI-2016</strain>
    </source>
</reference>
<feature type="domain" description="PLD phosphodiesterase" evidence="3">
    <location>
        <begin position="707"/>
        <end position="733"/>
    </location>
</feature>
<name>A0A8T2N6H3_9TELE</name>
<feature type="compositionally biased region" description="Basic and acidic residues" evidence="2">
    <location>
        <begin position="817"/>
        <end position="827"/>
    </location>
</feature>
<protein>
    <recommendedName>
        <fullName evidence="3">PLD phosphodiesterase domain-containing protein</fullName>
    </recommendedName>
</protein>
<dbReference type="PROSITE" id="PS50035">
    <property type="entry name" value="PLD"/>
    <property type="match status" value="1"/>
</dbReference>
<sequence>MMPFFVAPVNFPTSYLRVRLSSVFLGPFLGPSLRPFPGPFPGLFPGPFPGPAGVLANLGGYGQSLQCPPRSWISELITGPDTSEHLCQVTRQDSVTGPDTSEHPCQVTWQDSVTGPDTSEHLCQVTWQDSVTGPDTSEHPCQVTWQNSVTGPDISEHPCQVTWQDSVTGPDISEHPCQVTWQDSVTGPDISEHPCQVTWQNSVTGPDISEHPCQVTWQNSVTGPDISEHPCQVTWQDSVTGPDTSEHPCQVTWQDSVTGPDTSEHPCQHEATEAEPSGFLLAVENADLTITLCHGSVRLVPSNIERKTADEIPGLWIHSAAAYLKPSPELSLSLAADSHMNPDSSSFSAAQSSSCSRDGAAELSLALAFPSASDATVTSLISAVLKSPHLRLNEIYGITAPLLPTLSTPLSVIVLVENIPEDVSLGDNGTAHLPLSLGLHSLLDLATRSVEIVSPDWALTATDAEPGTNQGRRLFQRLLGLQTRKVTLKVASDWPESTELKSLSDHVCPAACFSPAAGVGGGVAVHMLTGSCYPPPPGECGGAQQPKIFSLYWQLQYKDFVPSIWSKRLTALYNKDRTLPLRFNHTKASVYVSSSPDVFCPKDRTRDIDAIFRMIQSARRFIYISITDYLPLINRSPHRYWSRIDGMLREALILRGVKVRLLISCWKQTHPLTFNFVWSLKSLCMERANCSLEVKFFSLRDQRNGTLQGVNHNKFMVTDSAVYIGNFDWVGNEFAYNAGAGLVIGQSEGLEERNATVVEQVKAVFERDWYSRHTKSLQANKVPDCGKHRASPPLLPKALTGRRDTKQSLDTALPFESKSHQDVPSEP</sequence>
<comment type="similarity">
    <text evidence="1">Belongs to the phospholipase D family.</text>
</comment>
<dbReference type="Pfam" id="PF13918">
    <property type="entry name" value="PLDc_3"/>
    <property type="match status" value="1"/>
</dbReference>
<feature type="region of interest" description="Disordered" evidence="2">
    <location>
        <begin position="781"/>
        <end position="827"/>
    </location>
</feature>
<dbReference type="InterPro" id="IPR001736">
    <property type="entry name" value="PLipase_D/transphosphatidylase"/>
</dbReference>
<dbReference type="EMBL" id="JAFBMS010000160">
    <property type="protein sequence ID" value="KAG9334181.1"/>
    <property type="molecule type" value="Genomic_DNA"/>
</dbReference>
<dbReference type="AlphaFoldDB" id="A0A8T2N6H3"/>
<evidence type="ECO:0000256" key="2">
    <source>
        <dbReference type="SAM" id="MobiDB-lite"/>
    </source>
</evidence>
<evidence type="ECO:0000313" key="4">
    <source>
        <dbReference type="EMBL" id="KAG9334181.1"/>
    </source>
</evidence>
<gene>
    <name evidence="4" type="ORF">JZ751_008540</name>
</gene>
<dbReference type="SUPFAM" id="SSF56024">
    <property type="entry name" value="Phospholipase D/nuclease"/>
    <property type="match status" value="1"/>
</dbReference>
<evidence type="ECO:0000313" key="5">
    <source>
        <dbReference type="Proteomes" id="UP000824540"/>
    </source>
</evidence>
<dbReference type="InterPro" id="IPR050874">
    <property type="entry name" value="Diverse_PLD-related"/>
</dbReference>
<dbReference type="PANTHER" id="PTHR10185">
    <property type="entry name" value="PHOSPHOLIPASE D - RELATED"/>
    <property type="match status" value="1"/>
</dbReference>
<evidence type="ECO:0000256" key="1">
    <source>
        <dbReference type="ARBA" id="ARBA00008664"/>
    </source>
</evidence>
<dbReference type="OrthoDB" id="1923775at2759"/>
<dbReference type="Proteomes" id="UP000824540">
    <property type="component" value="Unassembled WGS sequence"/>
</dbReference>